<dbReference type="PROSITE" id="PS51688">
    <property type="entry name" value="ICA"/>
    <property type="match status" value="1"/>
</dbReference>
<sequence>MSSVYFRSIWNTNNLFIKNGAINTPSYNTVDQNNLIAEYGQILFNSTTNTVNFFSNTGTWNPIVPTNNITIGNLNFNNNTISSTTGDIILYPNSAVVKITGALNMQTNNIINVGTINTLALPTSTFVGINDSQVLTNKTINGSQLVNNSVSLAKMSTLTANSIIGNNTGVSATPLALDVNNVRAMLFLNLVENISLSTWGGSIYLNTVAPGAISLAEMANLSANTIIGNNTGVSATPIALSVSNVKTMLGLDNNLTIGNLNFNNNTISSTTGDVNIIPLSKTINFSLDTINLNPGLYNQVLIQTTPTVSSLSIQSPSFIEIITTGSPGTIYFTSTAIISETKYFSSFQDDYNSISQNSVNIQAGGTHIMFNHNNKMSITLNNGASYLEIIGTLDMKTNNIINVGTINTFALPTSTFVGINDSQVLTNKTINGSQLVDNSVSLSKMSTLTANSIIGNNTGVSATPIALNVSQVRSLLSVNLVENQSLSSWTGNNAIIMVGNVASGNLVAGFGTINCGAITSDSITAKTTNSNLTLNGNGTGTVNTNAPYIYIANNRIDTDTSISLDGTTVTKSRYVACYQNAVHKLGFGLAASSYFFIWDNVNARDLFQASILNGNIRFPTYTTDGMLKIVGGTVTVDTNFTTSTNNINCNSITSNSTVLLLNGTGVNANVATNNSTFLVSSTVVSSDSYVGINGPTTTNGRYIACYQAGAYRCGFGLSGTSYFFVNNGSSGTDLLMISMAGGGQCVRLPTYSSLGTMQVSANGTLSSSSDRRLKHNEEILIPSNSLEQIMNLQPKTFTWNDDKDNRINIGFIAQDVETAIPEAIDGKKYEFEFIRDGVSQGVEGTVRVDEEGKPVLDYTKPRYRGLNQCAILAVLVSAFQELHNNINIKLSSIENRLTVLETVINNS</sequence>
<dbReference type="InterPro" id="IPR030392">
    <property type="entry name" value="S74_ICA"/>
</dbReference>
<evidence type="ECO:0000313" key="2">
    <source>
        <dbReference type="EMBL" id="QHS89727.1"/>
    </source>
</evidence>
<organism evidence="2">
    <name type="scientific">viral metagenome</name>
    <dbReference type="NCBI Taxonomy" id="1070528"/>
    <lineage>
        <taxon>unclassified sequences</taxon>
        <taxon>metagenomes</taxon>
        <taxon>organismal metagenomes</taxon>
    </lineage>
</organism>
<proteinExistence type="predicted"/>
<evidence type="ECO:0000259" key="1">
    <source>
        <dbReference type="PROSITE" id="PS51688"/>
    </source>
</evidence>
<dbReference type="InterPro" id="IPR036388">
    <property type="entry name" value="WH-like_DNA-bd_sf"/>
</dbReference>
<accession>A0A6C0BBT3</accession>
<dbReference type="Pfam" id="PF13884">
    <property type="entry name" value="Peptidase_S74"/>
    <property type="match status" value="1"/>
</dbReference>
<name>A0A6C0BBT3_9ZZZZ</name>
<protein>
    <recommendedName>
        <fullName evidence="1">Peptidase S74 domain-containing protein</fullName>
    </recommendedName>
</protein>
<feature type="domain" description="Peptidase S74" evidence="1">
    <location>
        <begin position="769"/>
        <end position="897"/>
    </location>
</feature>
<dbReference type="EMBL" id="MN739117">
    <property type="protein sequence ID" value="QHS89727.1"/>
    <property type="molecule type" value="Genomic_DNA"/>
</dbReference>
<dbReference type="AlphaFoldDB" id="A0A6C0BBT3"/>
<dbReference type="Gene3D" id="1.10.10.10">
    <property type="entry name" value="Winged helix-like DNA-binding domain superfamily/Winged helix DNA-binding domain"/>
    <property type="match status" value="1"/>
</dbReference>
<reference evidence="2" key="1">
    <citation type="journal article" date="2020" name="Nature">
        <title>Giant virus diversity and host interactions through global metagenomics.</title>
        <authorList>
            <person name="Schulz F."/>
            <person name="Roux S."/>
            <person name="Paez-Espino D."/>
            <person name="Jungbluth S."/>
            <person name="Walsh D.A."/>
            <person name="Denef V.J."/>
            <person name="McMahon K.D."/>
            <person name="Konstantinidis K.T."/>
            <person name="Eloe-Fadrosh E.A."/>
            <person name="Kyrpides N.C."/>
            <person name="Woyke T."/>
        </authorList>
    </citation>
    <scope>NUCLEOTIDE SEQUENCE</scope>
    <source>
        <strain evidence="2">GVMAG-M-3300010160-26</strain>
    </source>
</reference>